<dbReference type="EMBL" id="FUEG01000017">
    <property type="protein sequence ID" value="SJL12394.1"/>
    <property type="molecule type" value="Genomic_DNA"/>
</dbReference>
<dbReference type="OrthoDB" id="3257981at2759"/>
<protein>
    <recommendedName>
        <fullName evidence="4">Glycoside hydrolase family 71 protein</fullName>
    </recommendedName>
</protein>
<evidence type="ECO:0008006" key="4">
    <source>
        <dbReference type="Google" id="ProtNLM"/>
    </source>
</evidence>
<gene>
    <name evidence="2" type="ORF">ARMOST_15821</name>
</gene>
<dbReference type="InterPro" id="IPR005197">
    <property type="entry name" value="Glyco_hydro_71"/>
</dbReference>
<dbReference type="PANTHER" id="PTHR35560">
    <property type="entry name" value="BLL0132 PROTEIN"/>
    <property type="match status" value="1"/>
</dbReference>
<keyword evidence="1" id="KW-0732">Signal</keyword>
<feature type="signal peptide" evidence="1">
    <location>
        <begin position="1"/>
        <end position="27"/>
    </location>
</feature>
<accession>A0A284RUF1</accession>
<name>A0A284RUF1_ARMOS</name>
<evidence type="ECO:0000313" key="3">
    <source>
        <dbReference type="Proteomes" id="UP000219338"/>
    </source>
</evidence>
<dbReference type="PANTHER" id="PTHR35560:SF3">
    <property type="entry name" value="PEPTIDASE S9 PROLYL OLIGOPEPTIDASE CATALYTIC DOMAIN-CONTAINING PROTEIN"/>
    <property type="match status" value="1"/>
</dbReference>
<feature type="chain" id="PRO_5012854594" description="Glycoside hydrolase family 71 protein" evidence="1">
    <location>
        <begin position="28"/>
        <end position="796"/>
    </location>
</feature>
<dbReference type="STRING" id="47428.A0A284RUF1"/>
<dbReference type="Pfam" id="PF03659">
    <property type="entry name" value="Glyco_hydro_71"/>
    <property type="match status" value="1"/>
</dbReference>
<dbReference type="SUPFAM" id="SSF53474">
    <property type="entry name" value="alpha/beta-Hydrolases"/>
    <property type="match status" value="1"/>
</dbReference>
<dbReference type="InterPro" id="IPR029058">
    <property type="entry name" value="AB_hydrolase_fold"/>
</dbReference>
<sequence length="796" mass="88596">MNLATLPPAYLFFFTLFSISLFSGTLAFGDKPASVVAHFIVGNARSYSDDDWKNDIQLASANGIDAFALNIGGDSWERDQIAKAFGACSDLGTDFKLFFSFDMSSMPCASTQDAKMIRDYIAEYHDHGSYYLFQSKMFVSTFSGERCLFGMGDINSGWNSAVKSQFPEDIHFVPYFSLDPSWFSGLTVTDGLFNWDSGWTKDDKDITFDSDKNYISNLGGKTYMAACSPWFFTHYGRDTYNKNWIYRPDDWLFAARWELLIANREQVDLVQLLTWNDYGESHYLGPIKGSQAGSDAWTNGYDHQSWLKFGSEYAGAFKSGHYSNFDYNRIYLWSRLFPAAADVPNDSVGKPDRWNLTKDVLWAVVFLKQPSTVSLVCGSSDLFWRLSSGVWKISLPLRENCQVQVQVSRNGNSVADFKPDGFVFNMNPSSYNFNALGNPNPVVGGDPDNGWHTLPEVIDATAYPDWDVGGGSLPVYQTSGVDNENITRAVIVLPGRNRDCWFYWNVMNNALSNATKSGAVSGRDSTSIMGPCFFTQPDMKAGAAHDGQMIWGATTWVSGHESIASPHLSSFAVLDALVDYYMDARAYPNLRTVVIAGHSAGAQMTQRYAALRRSTKNDDRLHFWIANPGSLCWLTKDRPFPNATCGGVDDYKYGLSGHFPGYSAGDWARKGVVSRYNGRNVHYAWGLKDNGPGDTRCEALTQGSTHLERGRNFISMLEALEGSLPPSATVDWVEGVSHSNEDMMNSEAGIDKLFLYDNAPPNQSLPQLRTSGTARSMISWPVYLMPAISSFLLLRS</sequence>
<evidence type="ECO:0000313" key="2">
    <source>
        <dbReference type="EMBL" id="SJL12394.1"/>
    </source>
</evidence>
<dbReference type="Proteomes" id="UP000219338">
    <property type="component" value="Unassembled WGS sequence"/>
</dbReference>
<evidence type="ECO:0000256" key="1">
    <source>
        <dbReference type="SAM" id="SignalP"/>
    </source>
</evidence>
<dbReference type="AlphaFoldDB" id="A0A284RUF1"/>
<dbReference type="CDD" id="cd11577">
    <property type="entry name" value="GH71"/>
    <property type="match status" value="1"/>
</dbReference>
<keyword evidence="3" id="KW-1185">Reference proteome</keyword>
<dbReference type="Gene3D" id="3.40.50.1820">
    <property type="entry name" value="alpha/beta hydrolase"/>
    <property type="match status" value="1"/>
</dbReference>
<organism evidence="2 3">
    <name type="scientific">Armillaria ostoyae</name>
    <name type="common">Armillaria root rot fungus</name>
    <dbReference type="NCBI Taxonomy" id="47428"/>
    <lineage>
        <taxon>Eukaryota</taxon>
        <taxon>Fungi</taxon>
        <taxon>Dikarya</taxon>
        <taxon>Basidiomycota</taxon>
        <taxon>Agaricomycotina</taxon>
        <taxon>Agaricomycetes</taxon>
        <taxon>Agaricomycetidae</taxon>
        <taxon>Agaricales</taxon>
        <taxon>Marasmiineae</taxon>
        <taxon>Physalacriaceae</taxon>
        <taxon>Armillaria</taxon>
    </lineage>
</organism>
<reference evidence="3" key="1">
    <citation type="journal article" date="2017" name="Nat. Ecol. Evol.">
        <title>Genome expansion and lineage-specific genetic innovations in the forest pathogenic fungi Armillaria.</title>
        <authorList>
            <person name="Sipos G."/>
            <person name="Prasanna A.N."/>
            <person name="Walter M.C."/>
            <person name="O'Connor E."/>
            <person name="Balint B."/>
            <person name="Krizsan K."/>
            <person name="Kiss B."/>
            <person name="Hess J."/>
            <person name="Varga T."/>
            <person name="Slot J."/>
            <person name="Riley R."/>
            <person name="Boka B."/>
            <person name="Rigling D."/>
            <person name="Barry K."/>
            <person name="Lee J."/>
            <person name="Mihaltcheva S."/>
            <person name="LaButti K."/>
            <person name="Lipzen A."/>
            <person name="Waldron R."/>
            <person name="Moloney N.M."/>
            <person name="Sperisen C."/>
            <person name="Kredics L."/>
            <person name="Vagvoelgyi C."/>
            <person name="Patrignani A."/>
            <person name="Fitzpatrick D."/>
            <person name="Nagy I."/>
            <person name="Doyle S."/>
            <person name="Anderson J.B."/>
            <person name="Grigoriev I.V."/>
            <person name="Gueldener U."/>
            <person name="Muensterkoetter M."/>
            <person name="Nagy L.G."/>
        </authorList>
    </citation>
    <scope>NUCLEOTIDE SEQUENCE [LARGE SCALE GENOMIC DNA]</scope>
    <source>
        <strain evidence="3">C18/9</strain>
    </source>
</reference>
<proteinExistence type="predicted"/>
<dbReference type="GO" id="GO:0051118">
    <property type="term" value="F:glucan endo-1,3-alpha-glucosidase activity"/>
    <property type="evidence" value="ECO:0007669"/>
    <property type="project" value="InterPro"/>
</dbReference>
<dbReference type="Gene3D" id="3.20.20.80">
    <property type="entry name" value="Glycosidases"/>
    <property type="match status" value="1"/>
</dbReference>